<reference evidence="1 2" key="1">
    <citation type="journal article" date="2018" name="Int J Genomics">
        <title>Comparative Genomics of the First and Complete Genome of "Actinobacillus porcitonsillarum" Supports the Novel Species Hypothesis.</title>
        <authorList>
            <person name="Dona V."/>
            <person name="Perreten V."/>
        </authorList>
    </citation>
    <scope>NUCLEOTIDE SEQUENCE [LARGE SCALE GENOMIC DNA]</scope>
    <source>
        <strain evidence="1 2">S4074</strain>
    </source>
</reference>
<evidence type="ECO:0008006" key="3">
    <source>
        <dbReference type="Google" id="ProtNLM"/>
    </source>
</evidence>
<name>A0ABM6X1M8_ACTPL</name>
<protein>
    <recommendedName>
        <fullName evidence="3">Transposase</fullName>
    </recommendedName>
</protein>
<evidence type="ECO:0000313" key="1">
    <source>
        <dbReference type="EMBL" id="AXA21069.1"/>
    </source>
</evidence>
<evidence type="ECO:0000313" key="2">
    <source>
        <dbReference type="Proteomes" id="UP000251823"/>
    </source>
</evidence>
<gene>
    <name evidence="1" type="ORF">DRF63_03150</name>
</gene>
<reference evidence="2" key="2">
    <citation type="submission" date="2018-06" db="EMBL/GenBank/DDBJ databases">
        <title>Complete genome sequence of Actinobacillus pleuropneumoniae serotype 1 strain S4074 obtained by Oxford Nanopore and Illumina sequencing technologies.</title>
        <authorList>
            <person name="Dona V."/>
            <person name="Perreten V."/>
        </authorList>
    </citation>
    <scope>NUCLEOTIDE SEQUENCE [LARGE SCALE GENOMIC DNA]</scope>
    <source>
        <strain evidence="2">S4074</strain>
    </source>
</reference>
<sequence length="82" mass="9797">MHTALSFVDEKWLLLYRNVNQIGTKSKKEAVKFRKVFTKFDRLSDEKIISLQFPLSKWHLGLVQVEILFLLVRHGNYQYRSV</sequence>
<accession>A0ABM6X1M8</accession>
<dbReference type="EMBL" id="CP030753">
    <property type="protein sequence ID" value="AXA21069.1"/>
    <property type="molecule type" value="Genomic_DNA"/>
</dbReference>
<organism evidence="1 2">
    <name type="scientific">Actinobacillus pleuropneumoniae</name>
    <name type="common">Haemophilus pleuropneumoniae</name>
    <dbReference type="NCBI Taxonomy" id="715"/>
    <lineage>
        <taxon>Bacteria</taxon>
        <taxon>Pseudomonadati</taxon>
        <taxon>Pseudomonadota</taxon>
        <taxon>Gammaproteobacteria</taxon>
        <taxon>Pasteurellales</taxon>
        <taxon>Pasteurellaceae</taxon>
        <taxon>Actinobacillus</taxon>
    </lineage>
</organism>
<dbReference type="Proteomes" id="UP000251823">
    <property type="component" value="Chromosome"/>
</dbReference>
<keyword evidence="2" id="KW-1185">Reference proteome</keyword>
<proteinExistence type="predicted"/>